<name>A0AAV5A9V4_9AGAM</name>
<gene>
    <name evidence="3" type="ORF">Clacol_005635</name>
</gene>
<dbReference type="AlphaFoldDB" id="A0AAV5A9V4"/>
<keyword evidence="4" id="KW-1185">Reference proteome</keyword>
<accession>A0AAV5A9V4</accession>
<keyword evidence="1" id="KW-0863">Zinc-finger</keyword>
<feature type="domain" description="C2H2-type" evidence="2">
    <location>
        <begin position="189"/>
        <end position="219"/>
    </location>
</feature>
<dbReference type="EMBL" id="BPWL01000006">
    <property type="protein sequence ID" value="GJJ11402.1"/>
    <property type="molecule type" value="Genomic_DNA"/>
</dbReference>
<dbReference type="PROSITE" id="PS00028">
    <property type="entry name" value="ZINC_FINGER_C2H2_1"/>
    <property type="match status" value="1"/>
</dbReference>
<comment type="caution">
    <text evidence="3">The sequence shown here is derived from an EMBL/GenBank/DDBJ whole genome shotgun (WGS) entry which is preliminary data.</text>
</comment>
<dbReference type="GO" id="GO:0008270">
    <property type="term" value="F:zinc ion binding"/>
    <property type="evidence" value="ECO:0007669"/>
    <property type="project" value="UniProtKB-KW"/>
</dbReference>
<dbReference type="PROSITE" id="PS50157">
    <property type="entry name" value="ZINC_FINGER_C2H2_2"/>
    <property type="match status" value="1"/>
</dbReference>
<keyword evidence="1" id="KW-0479">Metal-binding</keyword>
<keyword evidence="1" id="KW-0862">Zinc</keyword>
<reference evidence="3" key="1">
    <citation type="submission" date="2021-10" db="EMBL/GenBank/DDBJ databases">
        <title>De novo Genome Assembly of Clathrus columnatus (Basidiomycota, Fungi) Using Illumina and Nanopore Sequence Data.</title>
        <authorList>
            <person name="Ogiso-Tanaka E."/>
            <person name="Itagaki H."/>
            <person name="Hosoya T."/>
            <person name="Hosaka K."/>
        </authorList>
    </citation>
    <scope>NUCLEOTIDE SEQUENCE</scope>
    <source>
        <strain evidence="3">MO-923</strain>
    </source>
</reference>
<proteinExistence type="predicted"/>
<evidence type="ECO:0000313" key="3">
    <source>
        <dbReference type="EMBL" id="GJJ11402.1"/>
    </source>
</evidence>
<evidence type="ECO:0000313" key="4">
    <source>
        <dbReference type="Proteomes" id="UP001050691"/>
    </source>
</evidence>
<dbReference type="InterPro" id="IPR013087">
    <property type="entry name" value="Znf_C2H2_type"/>
</dbReference>
<evidence type="ECO:0000256" key="1">
    <source>
        <dbReference type="PROSITE-ProRule" id="PRU00042"/>
    </source>
</evidence>
<dbReference type="Gene3D" id="3.30.160.60">
    <property type="entry name" value="Classic Zinc Finger"/>
    <property type="match status" value="1"/>
</dbReference>
<dbReference type="InterPro" id="IPR036236">
    <property type="entry name" value="Znf_C2H2_sf"/>
</dbReference>
<organism evidence="3 4">
    <name type="scientific">Clathrus columnatus</name>
    <dbReference type="NCBI Taxonomy" id="1419009"/>
    <lineage>
        <taxon>Eukaryota</taxon>
        <taxon>Fungi</taxon>
        <taxon>Dikarya</taxon>
        <taxon>Basidiomycota</taxon>
        <taxon>Agaricomycotina</taxon>
        <taxon>Agaricomycetes</taxon>
        <taxon>Phallomycetidae</taxon>
        <taxon>Phallales</taxon>
        <taxon>Clathraceae</taxon>
        <taxon>Clathrus</taxon>
    </lineage>
</organism>
<dbReference type="SUPFAM" id="SSF57667">
    <property type="entry name" value="beta-beta-alpha zinc fingers"/>
    <property type="match status" value="1"/>
</dbReference>
<sequence length="235" mass="26530">MIENSKTSSFLEPDPVFSPDYYMDSVVAKDSPASLSSVDSSPLHQLAYPSWDADDGSPVTVINPALIAKPKGCIEKGEEFNVKQEDKTESSDIALRIEGTQVHNSVKQEDTNEDSDFALQLAGSRIHSSLPPLDLISLRSYDVLNIPMKKICRGRRVPTVEMVQKRAARTVVDVVEKKPGRDTFAERRFVCGFVECRKCFKRREHLIRHQRSAHSSEKRKYPSGTEMIMIIDEKF</sequence>
<protein>
    <recommendedName>
        <fullName evidence="2">C2H2-type domain-containing protein</fullName>
    </recommendedName>
</protein>
<evidence type="ECO:0000259" key="2">
    <source>
        <dbReference type="PROSITE" id="PS50157"/>
    </source>
</evidence>
<dbReference type="Proteomes" id="UP001050691">
    <property type="component" value="Unassembled WGS sequence"/>
</dbReference>